<evidence type="ECO:0000259" key="4">
    <source>
        <dbReference type="Pfam" id="PF16861"/>
    </source>
</evidence>
<comment type="similarity">
    <text evidence="1">Belongs to the NodU/CmcH family.</text>
</comment>
<dbReference type="AlphaFoldDB" id="A0A9P1C7Q2"/>
<dbReference type="InterPro" id="IPR038152">
    <property type="entry name" value="Carbam_trans_C_sf"/>
</dbReference>
<dbReference type="EMBL" id="CAMXCT020001067">
    <property type="protein sequence ID" value="CAL1139650.1"/>
    <property type="molecule type" value="Genomic_DNA"/>
</dbReference>
<evidence type="ECO:0000313" key="8">
    <source>
        <dbReference type="Proteomes" id="UP001152797"/>
    </source>
</evidence>
<comment type="caution">
    <text evidence="5">The sequence shown here is derived from an EMBL/GenBank/DDBJ whole genome shotgun (WGS) entry which is preliminary data.</text>
</comment>
<evidence type="ECO:0000259" key="3">
    <source>
        <dbReference type="Pfam" id="PF02543"/>
    </source>
</evidence>
<dbReference type="EMBL" id="CAMXCT010001067">
    <property type="protein sequence ID" value="CAI3986275.1"/>
    <property type="molecule type" value="Genomic_DNA"/>
</dbReference>
<keyword evidence="8" id="KW-1185">Reference proteome</keyword>
<dbReference type="GO" id="GO:0003824">
    <property type="term" value="F:catalytic activity"/>
    <property type="evidence" value="ECO:0007669"/>
    <property type="project" value="InterPro"/>
</dbReference>
<dbReference type="Gene3D" id="3.90.870.20">
    <property type="entry name" value="Carbamoyltransferase, C-terminal domain"/>
    <property type="match status" value="1"/>
</dbReference>
<evidence type="ECO:0000313" key="6">
    <source>
        <dbReference type="EMBL" id="CAL1139650.1"/>
    </source>
</evidence>
<proteinExistence type="inferred from homology"/>
<dbReference type="Pfam" id="PF16861">
    <property type="entry name" value="Carbam_trans_C"/>
    <property type="match status" value="1"/>
</dbReference>
<protein>
    <submittedName>
        <fullName evidence="7">Decarbamoylnovobiocin carbamoyltransferase</fullName>
    </submittedName>
</protein>
<dbReference type="Gene3D" id="3.30.420.40">
    <property type="match status" value="1"/>
</dbReference>
<evidence type="ECO:0000256" key="2">
    <source>
        <dbReference type="SAM" id="SignalP"/>
    </source>
</evidence>
<name>A0A9P1C7Q2_9DINO</name>
<dbReference type="CDD" id="cd24033">
    <property type="entry name" value="ASKHA_NBD_NodU_CmcH-like_N"/>
    <property type="match status" value="1"/>
</dbReference>
<feature type="domain" description="Carbamoyltransferase C-terminal" evidence="4">
    <location>
        <begin position="528"/>
        <end position="689"/>
    </location>
</feature>
<evidence type="ECO:0000313" key="5">
    <source>
        <dbReference type="EMBL" id="CAI3986275.1"/>
    </source>
</evidence>
<gene>
    <name evidence="5" type="ORF">C1SCF055_LOCUS13641</name>
</gene>
<evidence type="ECO:0000256" key="1">
    <source>
        <dbReference type="ARBA" id="ARBA00006129"/>
    </source>
</evidence>
<dbReference type="Proteomes" id="UP001152797">
    <property type="component" value="Unassembled WGS sequence"/>
</dbReference>
<organism evidence="5">
    <name type="scientific">Cladocopium goreaui</name>
    <dbReference type="NCBI Taxonomy" id="2562237"/>
    <lineage>
        <taxon>Eukaryota</taxon>
        <taxon>Sar</taxon>
        <taxon>Alveolata</taxon>
        <taxon>Dinophyceae</taxon>
        <taxon>Suessiales</taxon>
        <taxon>Symbiodiniaceae</taxon>
        <taxon>Cladocopium</taxon>
    </lineage>
</organism>
<evidence type="ECO:0000313" key="7">
    <source>
        <dbReference type="EMBL" id="CAL4773587.1"/>
    </source>
</evidence>
<dbReference type="InterPro" id="IPR031730">
    <property type="entry name" value="Carbam_trans_C"/>
</dbReference>
<dbReference type="InterPro" id="IPR051338">
    <property type="entry name" value="NodU/CmcH_Carbamoyltrnsfr"/>
</dbReference>
<feature type="signal peptide" evidence="2">
    <location>
        <begin position="1"/>
        <end position="19"/>
    </location>
</feature>
<reference evidence="6" key="2">
    <citation type="submission" date="2024-04" db="EMBL/GenBank/DDBJ databases">
        <authorList>
            <person name="Chen Y."/>
            <person name="Shah S."/>
            <person name="Dougan E. K."/>
            <person name="Thang M."/>
            <person name="Chan C."/>
        </authorList>
    </citation>
    <scope>NUCLEOTIDE SEQUENCE [LARGE SCALE GENOMIC DNA]</scope>
</reference>
<dbReference type="PANTHER" id="PTHR34847:SF1">
    <property type="entry name" value="NODULATION PROTEIN U"/>
    <property type="match status" value="1"/>
</dbReference>
<dbReference type="PANTHER" id="PTHR34847">
    <property type="entry name" value="NODULATION PROTEIN U"/>
    <property type="match status" value="1"/>
</dbReference>
<sequence length="691" mass="76854">MSWKCLALFLVAWLRHAKGRSFELSMLDVNGTRQLLKWNSNSEDIRSVARKFGQLYQNEPSVCEADEESGCHWHAIEVYMRLLRGQDAAQRRTDGVKTQPSHLQSMSLQGMKQLELQGAAIALFSGHDANIAVSVNGHVKCVLELERLFGIRYFLPNSKNKTSYTADWLRALSTVRDLCECDEFPPRFQHGIVVASADTGFGEEAGLLPEIAKKIFSVDEWHMVKHAAAHAAMSYYSSPFRSALVVVYDANFEAFTVHNGQMKELTKLDYNLGTLYLVLGALMPEVSGLDDEYMDHVCNYPGEGNLFPSDISLSWSGKLMGYSASGSPKDTFRRALRLAFEASALMPHFPAESLFSMVPGGKPDLGRYFVEKVLPELCTSVDSQRDFAASIQVEFQDLAYDIIMALLEHVGTDHIDGLVVTGGCALNVLTNQLLHDSLASKVDKVEPQPPGIHVPVAPNDCGLAVGGLWAVTPPLKSPQPLQYLGFRLWDADVLEKLAHERQARRLVDGETTVAEQLAEILTGPTFPIVAVVRGRQEFGPRALGHRSLLAVPNSNEMRERMNRVKARQWYRPVAPMIADEDLEKVFGRVVKSPYMSMAPKVQDDVKEKFPALVHLDGTARHQSVGKEDEPWVHALLLAVGRRTGLAALINTSFNTKGKPITNSVVESLEMLDNLPDLDYVLIEDWLFQKPK</sequence>
<accession>A0A9P1C7Q2</accession>
<keyword evidence="2" id="KW-0732">Signal</keyword>
<dbReference type="Pfam" id="PF02543">
    <property type="entry name" value="Carbam_trans_N"/>
    <property type="match status" value="1"/>
</dbReference>
<feature type="chain" id="PRO_5043270155" evidence="2">
    <location>
        <begin position="20"/>
        <end position="691"/>
    </location>
</feature>
<dbReference type="OrthoDB" id="440129at2759"/>
<feature type="domain" description="Carbamoyltransferase" evidence="3">
    <location>
        <begin position="213"/>
        <end position="466"/>
    </location>
</feature>
<dbReference type="EMBL" id="CAMXCT030001067">
    <property type="protein sequence ID" value="CAL4773587.1"/>
    <property type="molecule type" value="Genomic_DNA"/>
</dbReference>
<dbReference type="InterPro" id="IPR003696">
    <property type="entry name" value="Carbtransf_dom"/>
</dbReference>
<reference evidence="5" key="1">
    <citation type="submission" date="2022-10" db="EMBL/GenBank/DDBJ databases">
        <authorList>
            <person name="Chen Y."/>
            <person name="Dougan E. K."/>
            <person name="Chan C."/>
            <person name="Rhodes N."/>
            <person name="Thang M."/>
        </authorList>
    </citation>
    <scope>NUCLEOTIDE SEQUENCE</scope>
</reference>